<keyword evidence="5" id="KW-1133">Transmembrane helix</keyword>
<dbReference type="InterPro" id="IPR038599">
    <property type="entry name" value="LAP1C-like_C_sf"/>
</dbReference>
<evidence type="ECO:0000256" key="2">
    <source>
        <dbReference type="ARBA" id="ARBA00007860"/>
    </source>
</evidence>
<dbReference type="GO" id="GO:0001671">
    <property type="term" value="F:ATPase activator activity"/>
    <property type="evidence" value="ECO:0007669"/>
    <property type="project" value="InterPro"/>
</dbReference>
<dbReference type="AlphaFoldDB" id="A0A2G9S9C2"/>
<feature type="domain" description="Torsin-1A-interacting protein 1/2 AAA+ activator" evidence="11">
    <location>
        <begin position="215"/>
        <end position="440"/>
    </location>
</feature>
<dbReference type="GO" id="GO:0061024">
    <property type="term" value="P:membrane organization"/>
    <property type="evidence" value="ECO:0007669"/>
    <property type="project" value="TreeGrafter"/>
</dbReference>
<protein>
    <recommendedName>
        <fullName evidence="11">Torsin-1A-interacting protein 1/2 AAA+ activator domain-containing protein</fullName>
    </recommendedName>
</protein>
<evidence type="ECO:0000256" key="6">
    <source>
        <dbReference type="ARBA" id="ARBA00023136"/>
    </source>
</evidence>
<keyword evidence="6" id="KW-0472">Membrane</keyword>
<evidence type="ECO:0000256" key="4">
    <source>
        <dbReference type="ARBA" id="ARBA00022692"/>
    </source>
</evidence>
<name>A0A2G9S9C2_AQUCT</name>
<keyword evidence="4" id="KW-0812">Transmembrane</keyword>
<evidence type="ECO:0000256" key="9">
    <source>
        <dbReference type="ARBA" id="ARBA00037847"/>
    </source>
</evidence>
<feature type="region of interest" description="Disordered" evidence="10">
    <location>
        <begin position="1"/>
        <end position="70"/>
    </location>
</feature>
<accession>A0A2G9S9C2</accession>
<dbReference type="GO" id="GO:0016020">
    <property type="term" value="C:membrane"/>
    <property type="evidence" value="ECO:0007669"/>
    <property type="project" value="TreeGrafter"/>
</dbReference>
<feature type="compositionally biased region" description="Polar residues" evidence="10">
    <location>
        <begin position="1"/>
        <end position="26"/>
    </location>
</feature>
<dbReference type="Gene3D" id="3.40.50.12190">
    <property type="match status" value="1"/>
</dbReference>
<evidence type="ECO:0000259" key="11">
    <source>
        <dbReference type="Pfam" id="PF05609"/>
    </source>
</evidence>
<comment type="similarity">
    <text evidence="2">Belongs to the TOR1AIP family.</text>
</comment>
<dbReference type="EMBL" id="KV926719">
    <property type="protein sequence ID" value="PIO36684.1"/>
    <property type="molecule type" value="Genomic_DNA"/>
</dbReference>
<dbReference type="Pfam" id="PF05609">
    <property type="entry name" value="LAP1_C"/>
    <property type="match status" value="1"/>
</dbReference>
<dbReference type="InterPro" id="IPR008662">
    <property type="entry name" value="TOIP1/2"/>
</dbReference>
<keyword evidence="8" id="KW-0539">Nucleus</keyword>
<evidence type="ECO:0000256" key="5">
    <source>
        <dbReference type="ARBA" id="ARBA00022989"/>
    </source>
</evidence>
<reference evidence="12" key="1">
    <citation type="submission" date="2017-08" db="EMBL/GenBank/DDBJ databases">
        <title>Assembly of the North American Bullfrog Genome.</title>
        <authorList>
            <person name="Warren R.L."/>
            <person name="Vandervalk B.P."/>
            <person name="Kucuk E."/>
            <person name="Birol I."/>
            <person name="Helbing C."/>
            <person name="Pandoh P."/>
            <person name="Behsaz B."/>
            <person name="Mohamadi H."/>
            <person name="Chu J."/>
            <person name="Jackman S."/>
            <person name="Hammond S.A."/>
            <person name="Veldhoen N."/>
            <person name="Kirk H."/>
            <person name="Zhao Y."/>
            <person name="Coope R."/>
            <person name="Pleasance S."/>
            <person name="Moore R."/>
            <person name="Holt R."/>
        </authorList>
    </citation>
    <scope>NUCLEOTIDE SEQUENCE</scope>
    <source>
        <strain evidence="12">Bruno</strain>
        <tissue evidence="12">Liver</tissue>
    </source>
</reference>
<dbReference type="GO" id="GO:0005635">
    <property type="term" value="C:nuclear envelope"/>
    <property type="evidence" value="ECO:0007669"/>
    <property type="project" value="UniProtKB-SubCell"/>
</dbReference>
<dbReference type="PANTHER" id="PTHR18843">
    <property type="entry name" value="TORSIN-1A-INTERACTING PROTEIN"/>
    <property type="match status" value="1"/>
</dbReference>
<organism evidence="12">
    <name type="scientific">Aquarana catesbeiana</name>
    <name type="common">American bullfrog</name>
    <name type="synonym">Rana catesbeiana</name>
    <dbReference type="NCBI Taxonomy" id="8400"/>
    <lineage>
        <taxon>Eukaryota</taxon>
        <taxon>Metazoa</taxon>
        <taxon>Chordata</taxon>
        <taxon>Craniata</taxon>
        <taxon>Vertebrata</taxon>
        <taxon>Euteleostomi</taxon>
        <taxon>Amphibia</taxon>
        <taxon>Batrachia</taxon>
        <taxon>Anura</taxon>
        <taxon>Neobatrachia</taxon>
        <taxon>Ranoidea</taxon>
        <taxon>Ranidae</taxon>
        <taxon>Aquarana</taxon>
    </lineage>
</organism>
<evidence type="ECO:0000256" key="10">
    <source>
        <dbReference type="SAM" id="MobiDB-lite"/>
    </source>
</evidence>
<gene>
    <name evidence="12" type="ORF">AB205_0137070</name>
</gene>
<keyword evidence="3" id="KW-0597">Phosphoprotein</keyword>
<comment type="subcellular location">
    <subcellularLocation>
        <location evidence="9">Endomembrane system</location>
        <topology evidence="9">Single-pass membrane protein</topology>
    </subcellularLocation>
    <subcellularLocation>
        <location evidence="1">Nucleus envelope</location>
    </subcellularLocation>
</comment>
<evidence type="ECO:0000256" key="7">
    <source>
        <dbReference type="ARBA" id="ARBA00023180"/>
    </source>
</evidence>
<dbReference type="PANTHER" id="PTHR18843:SF9">
    <property type="entry name" value="TORSIN A INTERACTING PROTEIN 2"/>
    <property type="match status" value="1"/>
</dbReference>
<evidence type="ECO:0000313" key="12">
    <source>
        <dbReference type="EMBL" id="PIO36684.1"/>
    </source>
</evidence>
<keyword evidence="7" id="KW-0325">Glycoprotein</keyword>
<dbReference type="OrthoDB" id="6258998at2759"/>
<evidence type="ECO:0000256" key="3">
    <source>
        <dbReference type="ARBA" id="ARBA00022553"/>
    </source>
</evidence>
<evidence type="ECO:0000256" key="8">
    <source>
        <dbReference type="ARBA" id="ARBA00023242"/>
    </source>
</evidence>
<feature type="compositionally biased region" description="Basic and acidic residues" evidence="10">
    <location>
        <begin position="28"/>
        <end position="69"/>
    </location>
</feature>
<dbReference type="InterPro" id="IPR046753">
    <property type="entry name" value="TOIP1/2_C"/>
</dbReference>
<evidence type="ECO:0000256" key="1">
    <source>
        <dbReference type="ARBA" id="ARBA00004259"/>
    </source>
</evidence>
<proteinExistence type="inferred from homology"/>
<sequence length="445" mass="49908">MSDQEQQNKKSQIVDSENVPSESSINAEFKDSDTSKEEKKRQQMRLERNQEKSTVDHLREDLKEPKEDTGIDLELSVEQQSAVKKKEAEISAFLEETRKSAFLEEAEMNMLPEESGKCLLPQEVKQNVFMKEGVLSEEAEMSTLLEEAEMCVLPEKNMLPAGAEMNVLREAARQSALPEGMEHAVVENLWTRVGAAVIILIAIGVALCANQFCGTQTSESRSALQIFQDEFKRLQEDFPEQNHNFWLRSGKMLTNHLNKSHPDEPATIILTAAQDAKSTLLCLGSGLAQTYAAALNSSWLLIHGPSQAQYDSSTAKLHIDEQLSSGFETEHRAAVLDRLETLPPGSLLILYKYCDHENAAYKNVALVFTVLLEDSSLEPDTPLPELEEKVRDFLWQQFIRSGTIRSHQEMDSDKLSGVWSRISHLVLPVLPVKGIEAGNCPFDHE</sequence>